<dbReference type="AlphaFoldDB" id="A0A9P4W472"/>
<organism evidence="2 3">
    <name type="scientific">Curvularia kusanoi</name>
    <name type="common">Cochliobolus kusanoi</name>
    <dbReference type="NCBI Taxonomy" id="90978"/>
    <lineage>
        <taxon>Eukaryota</taxon>
        <taxon>Fungi</taxon>
        <taxon>Dikarya</taxon>
        <taxon>Ascomycota</taxon>
        <taxon>Pezizomycotina</taxon>
        <taxon>Dothideomycetes</taxon>
        <taxon>Pleosporomycetidae</taxon>
        <taxon>Pleosporales</taxon>
        <taxon>Pleosporineae</taxon>
        <taxon>Pleosporaceae</taxon>
        <taxon>Curvularia</taxon>
    </lineage>
</organism>
<dbReference type="InterPro" id="IPR010730">
    <property type="entry name" value="HET"/>
</dbReference>
<dbReference type="PANTHER" id="PTHR24148">
    <property type="entry name" value="ANKYRIN REPEAT DOMAIN-CONTAINING PROTEIN 39 HOMOLOG-RELATED"/>
    <property type="match status" value="1"/>
</dbReference>
<dbReference type="OrthoDB" id="2157530at2759"/>
<evidence type="ECO:0000259" key="1">
    <source>
        <dbReference type="Pfam" id="PF06985"/>
    </source>
</evidence>
<dbReference type="PANTHER" id="PTHR24148:SF78">
    <property type="entry name" value="HETEROKARYON INCOMPATIBILITY DOMAIN-CONTAINING PROTEIN"/>
    <property type="match status" value="1"/>
</dbReference>
<evidence type="ECO:0000313" key="2">
    <source>
        <dbReference type="EMBL" id="KAF2997959.1"/>
    </source>
</evidence>
<accession>A0A9P4W472</accession>
<gene>
    <name evidence="2" type="ORF">E8E13_006149</name>
</gene>
<evidence type="ECO:0000313" key="3">
    <source>
        <dbReference type="Proteomes" id="UP000801428"/>
    </source>
</evidence>
<proteinExistence type="predicted"/>
<comment type="caution">
    <text evidence="2">The sequence shown here is derived from an EMBL/GenBank/DDBJ whole genome shotgun (WGS) entry which is preliminary data.</text>
</comment>
<keyword evidence="3" id="KW-1185">Reference proteome</keyword>
<dbReference type="Pfam" id="PF06985">
    <property type="entry name" value="HET"/>
    <property type="match status" value="1"/>
</dbReference>
<reference evidence="2" key="1">
    <citation type="submission" date="2019-04" db="EMBL/GenBank/DDBJ databases">
        <title>Sequencing of skin fungus with MAO and IRED activity.</title>
        <authorList>
            <person name="Marsaioli A.J."/>
            <person name="Bonatto J.M.C."/>
            <person name="Reis Junior O."/>
        </authorList>
    </citation>
    <scope>NUCLEOTIDE SEQUENCE</scope>
    <source>
        <strain evidence="2">30M1</strain>
    </source>
</reference>
<sequence>MERYIYRPLPPAKHSIRLIQILPGLPQTDMHCRIIDYTIRDDRVSGLFEALSYVWGKTTDKRKIFVADVASTMIPNTPEGYLEITPNLHEALGELRDPVFSRTLWIDAVCINQDDLDERASQVSFMAGIYSHAIQVVIWLGPGAVNETQELFAAIEDASEIARHPIGDQQPHYSDQSEHEDDKNFLSTALDALLSRNPA</sequence>
<feature type="domain" description="Heterokaryon incompatibility" evidence="1">
    <location>
        <begin position="48"/>
        <end position="175"/>
    </location>
</feature>
<dbReference type="InterPro" id="IPR052895">
    <property type="entry name" value="HetReg/Transcr_Mod"/>
</dbReference>
<name>A0A9P4W472_CURKU</name>
<dbReference type="EMBL" id="SWKU01000021">
    <property type="protein sequence ID" value="KAF2997959.1"/>
    <property type="molecule type" value="Genomic_DNA"/>
</dbReference>
<protein>
    <recommendedName>
        <fullName evidence="1">Heterokaryon incompatibility domain-containing protein</fullName>
    </recommendedName>
</protein>
<dbReference type="Proteomes" id="UP000801428">
    <property type="component" value="Unassembled WGS sequence"/>
</dbReference>